<comment type="caution">
    <text evidence="1">The sequence shown here is derived from an EMBL/GenBank/DDBJ whole genome shotgun (WGS) entry which is preliminary data.</text>
</comment>
<proteinExistence type="predicted"/>
<gene>
    <name evidence="1" type="ORF">GCM10009682_43620</name>
</gene>
<accession>A0ABN2MAV3</accession>
<sequence>MLLARSAPECRLYISLHPCSCDETSLPVRHTLRTSGDDLLAVYQGECPRCGLPRQFAFVLDPATPPPPPAFGGAAPSRIVCPGQFAIAADNAARATPLSPAGLTPTQREYGHDALAYAVAAQEEVLKFVPEGADAVPESAFTSPEGARLYAGDPGRFRRARLVAVADAYRSALAQYS</sequence>
<reference evidence="1 2" key="1">
    <citation type="journal article" date="2019" name="Int. J. Syst. Evol. Microbiol.">
        <title>The Global Catalogue of Microorganisms (GCM) 10K type strain sequencing project: providing services to taxonomists for standard genome sequencing and annotation.</title>
        <authorList>
            <consortium name="The Broad Institute Genomics Platform"/>
            <consortium name="The Broad Institute Genome Sequencing Center for Infectious Disease"/>
            <person name="Wu L."/>
            <person name="Ma J."/>
        </authorList>
    </citation>
    <scope>NUCLEOTIDE SEQUENCE [LARGE SCALE GENOMIC DNA]</scope>
    <source>
        <strain evidence="1 2">JCM 13250</strain>
    </source>
</reference>
<evidence type="ECO:0000313" key="1">
    <source>
        <dbReference type="EMBL" id="GAA1818150.1"/>
    </source>
</evidence>
<dbReference type="Proteomes" id="UP001500218">
    <property type="component" value="Unassembled WGS sequence"/>
</dbReference>
<organism evidence="1 2">
    <name type="scientific">Luedemannella flava</name>
    <dbReference type="NCBI Taxonomy" id="349316"/>
    <lineage>
        <taxon>Bacteria</taxon>
        <taxon>Bacillati</taxon>
        <taxon>Actinomycetota</taxon>
        <taxon>Actinomycetes</taxon>
        <taxon>Micromonosporales</taxon>
        <taxon>Micromonosporaceae</taxon>
        <taxon>Luedemannella</taxon>
    </lineage>
</organism>
<dbReference type="EMBL" id="BAAALT010000152">
    <property type="protein sequence ID" value="GAA1818150.1"/>
    <property type="molecule type" value="Genomic_DNA"/>
</dbReference>
<evidence type="ECO:0000313" key="2">
    <source>
        <dbReference type="Proteomes" id="UP001500218"/>
    </source>
</evidence>
<protein>
    <submittedName>
        <fullName evidence="1">Uncharacterized protein</fullName>
    </submittedName>
</protein>
<name>A0ABN2MAV3_9ACTN</name>
<dbReference type="RefSeq" id="WP_344135371.1">
    <property type="nucleotide sequence ID" value="NZ_BAAALT010000152.1"/>
</dbReference>
<keyword evidence="2" id="KW-1185">Reference proteome</keyword>